<organism evidence="1 2">
    <name type="scientific">Kingdonia uniflora</name>
    <dbReference type="NCBI Taxonomy" id="39325"/>
    <lineage>
        <taxon>Eukaryota</taxon>
        <taxon>Viridiplantae</taxon>
        <taxon>Streptophyta</taxon>
        <taxon>Embryophyta</taxon>
        <taxon>Tracheophyta</taxon>
        <taxon>Spermatophyta</taxon>
        <taxon>Magnoliopsida</taxon>
        <taxon>Ranunculales</taxon>
        <taxon>Circaeasteraceae</taxon>
        <taxon>Kingdonia</taxon>
    </lineage>
</organism>
<reference evidence="1 2" key="1">
    <citation type="journal article" date="2020" name="IScience">
        <title>Genome Sequencing of the Endangered Kingdonia uniflora (Circaeasteraceae, Ranunculales) Reveals Potential Mechanisms of Evolutionary Specialization.</title>
        <authorList>
            <person name="Sun Y."/>
            <person name="Deng T."/>
            <person name="Zhang A."/>
            <person name="Moore M.J."/>
            <person name="Landis J.B."/>
            <person name="Lin N."/>
            <person name="Zhang H."/>
            <person name="Zhang X."/>
            <person name="Huang J."/>
            <person name="Zhang X."/>
            <person name="Sun H."/>
            <person name="Wang H."/>
        </authorList>
    </citation>
    <scope>NUCLEOTIDE SEQUENCE [LARGE SCALE GENOMIC DNA]</scope>
    <source>
        <strain evidence="1">TB1705</strain>
        <tissue evidence="1">Leaf</tissue>
    </source>
</reference>
<protein>
    <submittedName>
        <fullName evidence="1">Uncharacterized protein</fullName>
    </submittedName>
</protein>
<keyword evidence="2" id="KW-1185">Reference proteome</keyword>
<evidence type="ECO:0000313" key="1">
    <source>
        <dbReference type="EMBL" id="KAF6176170.1"/>
    </source>
</evidence>
<evidence type="ECO:0000313" key="2">
    <source>
        <dbReference type="Proteomes" id="UP000541444"/>
    </source>
</evidence>
<comment type="caution">
    <text evidence="1">The sequence shown here is derived from an EMBL/GenBank/DDBJ whole genome shotgun (WGS) entry which is preliminary data.</text>
</comment>
<name>A0A7J7PA02_9MAGN</name>
<dbReference type="AlphaFoldDB" id="A0A7J7PA02"/>
<accession>A0A7J7PA02</accession>
<dbReference type="EMBL" id="JACGCM010000119">
    <property type="protein sequence ID" value="KAF6176170.1"/>
    <property type="molecule type" value="Genomic_DNA"/>
</dbReference>
<sequence length="311" mass="35361">MRKLTLDRTLDLEARHLHDQSRITHLTTNLRRAEYRLSQLNDYLGGESIGKIKKVKWGLLKRGLLGGGVQEEGVREEGHLKCCVAYPMNFKAVLNVLIESSSEEEEEENIDESSTDYSGDDVIDAIEMEILSNQAEIDELKEAESSEPRIAVCGTAGLDVVLFVAILICVCIKSKEIRYDMETKSYHNIWRFNIRSKPSIPTSKFVVSSDSEETLSSGRGDEYNVMEETVNTVGMTIKVVGLSRSGDVKERVLVIYPEGVDVEKEYLKNKKKLQEEWGGEGYVEDQGLWFRAYVSRKREEAIYYQVPCLEK</sequence>
<gene>
    <name evidence="1" type="ORF">GIB67_023461</name>
</gene>
<dbReference type="Proteomes" id="UP000541444">
    <property type="component" value="Unassembled WGS sequence"/>
</dbReference>
<proteinExistence type="predicted"/>